<dbReference type="GeneID" id="85336035"/>
<evidence type="ECO:0000313" key="1">
    <source>
        <dbReference type="EMBL" id="KAK1532323.1"/>
    </source>
</evidence>
<proteinExistence type="predicted"/>
<reference evidence="1 2" key="1">
    <citation type="submission" date="2016-10" db="EMBL/GenBank/DDBJ databases">
        <title>The genome sequence of Colletotrichum fioriniae PJ7.</title>
        <authorList>
            <person name="Baroncelli R."/>
        </authorList>
    </citation>
    <scope>NUCLEOTIDE SEQUENCE [LARGE SCALE GENOMIC DNA]</scope>
    <source>
        <strain evidence="1 2">IMI 309622</strain>
    </source>
</reference>
<dbReference type="EMBL" id="MOOE01000004">
    <property type="protein sequence ID" value="KAK1532323.1"/>
    <property type="molecule type" value="Genomic_DNA"/>
</dbReference>
<organism evidence="1 2">
    <name type="scientific">Colletotrichum costaricense</name>
    <dbReference type="NCBI Taxonomy" id="1209916"/>
    <lineage>
        <taxon>Eukaryota</taxon>
        <taxon>Fungi</taxon>
        <taxon>Dikarya</taxon>
        <taxon>Ascomycota</taxon>
        <taxon>Pezizomycotina</taxon>
        <taxon>Sordariomycetes</taxon>
        <taxon>Hypocreomycetidae</taxon>
        <taxon>Glomerellales</taxon>
        <taxon>Glomerellaceae</taxon>
        <taxon>Colletotrichum</taxon>
        <taxon>Colletotrichum acutatum species complex</taxon>
    </lineage>
</organism>
<dbReference type="Proteomes" id="UP001240678">
    <property type="component" value="Unassembled WGS sequence"/>
</dbReference>
<evidence type="ECO:0000313" key="2">
    <source>
        <dbReference type="Proteomes" id="UP001240678"/>
    </source>
</evidence>
<dbReference type="AlphaFoldDB" id="A0AAJ0E3W8"/>
<protein>
    <submittedName>
        <fullName evidence="1">Uncharacterized protein</fullName>
    </submittedName>
</protein>
<comment type="caution">
    <text evidence="1">The sequence shown here is derived from an EMBL/GenBank/DDBJ whole genome shotgun (WGS) entry which is preliminary data.</text>
</comment>
<gene>
    <name evidence="1" type="ORF">CCOS01_04306</name>
</gene>
<accession>A0AAJ0E3W8</accession>
<keyword evidence="2" id="KW-1185">Reference proteome</keyword>
<name>A0AAJ0E3W8_9PEZI</name>
<sequence>MVINRRIMIVRINDKLLFSAIAPVVYQNIQPAAATRTKEPRKRSADPLLGVAVGVLTPALSVGAITGVDAIVVTTRTDELPDADGTED</sequence>
<dbReference type="RefSeq" id="XP_060316446.1">
    <property type="nucleotide sequence ID" value="XM_060452488.1"/>
</dbReference>